<accession>A0A1I7U495</accession>
<evidence type="ECO:0000256" key="2">
    <source>
        <dbReference type="SAM" id="MobiDB-lite"/>
    </source>
</evidence>
<dbReference type="AlphaFoldDB" id="A0A1I7U495"/>
<evidence type="ECO:0000313" key="3">
    <source>
        <dbReference type="Proteomes" id="UP000095282"/>
    </source>
</evidence>
<dbReference type="GO" id="GO:0070072">
    <property type="term" value="P:vacuolar proton-transporting V-type ATPase complex assembly"/>
    <property type="evidence" value="ECO:0007669"/>
    <property type="project" value="InterPro"/>
</dbReference>
<name>A0A1I7U495_9PELO</name>
<keyword evidence="3" id="KW-1185">Reference proteome</keyword>
<dbReference type="Pfam" id="PF21730">
    <property type="entry name" value="Vma22_CCDC115"/>
    <property type="match status" value="1"/>
</dbReference>
<feature type="compositionally biased region" description="Basic and acidic residues" evidence="2">
    <location>
        <begin position="79"/>
        <end position="110"/>
    </location>
</feature>
<dbReference type="PANTHER" id="PTHR31996">
    <property type="entry name" value="COILED-COIL DOMAIN-CONTAINING PROTEIN 115"/>
    <property type="match status" value="1"/>
</dbReference>
<dbReference type="WBParaSite" id="Csp11.Scaffold629.g14699.t1">
    <property type="protein sequence ID" value="Csp11.Scaffold629.g14699.t1"/>
    <property type="gene ID" value="Csp11.Scaffold629.g14699"/>
</dbReference>
<dbReference type="eggNOG" id="ENOG502T061">
    <property type="taxonomic scope" value="Eukaryota"/>
</dbReference>
<protein>
    <recommendedName>
        <fullName evidence="1">Vacuolar ATPase assembly protein VMA22</fullName>
    </recommendedName>
</protein>
<dbReference type="STRING" id="1561998.A0A1I7U495"/>
<evidence type="ECO:0000256" key="1">
    <source>
        <dbReference type="ARBA" id="ARBA00093634"/>
    </source>
</evidence>
<reference evidence="4" key="1">
    <citation type="submission" date="2016-11" db="UniProtKB">
        <authorList>
            <consortium name="WormBaseParasite"/>
        </authorList>
    </citation>
    <scope>IDENTIFICATION</scope>
</reference>
<organism evidence="3 4">
    <name type="scientific">Caenorhabditis tropicalis</name>
    <dbReference type="NCBI Taxonomy" id="1561998"/>
    <lineage>
        <taxon>Eukaryota</taxon>
        <taxon>Metazoa</taxon>
        <taxon>Ecdysozoa</taxon>
        <taxon>Nematoda</taxon>
        <taxon>Chromadorea</taxon>
        <taxon>Rhabditida</taxon>
        <taxon>Rhabditina</taxon>
        <taxon>Rhabditomorpha</taxon>
        <taxon>Rhabditoidea</taxon>
        <taxon>Rhabditidae</taxon>
        <taxon>Peloderinae</taxon>
        <taxon>Caenorhabditis</taxon>
    </lineage>
</organism>
<sequence length="174" mass="19784">MATLSIKQKNELYLEKMELTDKFLSLHEQLRKELDLASLCISKAKTTHGISLFSVNSVDTHDLEPSVRVEIDNGEFKILKEAEEDKSKEEESNDDENKEKSDETKTKNSGESEDVEDSETKKSPFHGQFRPFGVLEPKAAKDARNVYKNAIQIIVNLVTIQQSIRAKSRELIES</sequence>
<dbReference type="InterPro" id="IPR040357">
    <property type="entry name" value="Vma22/CCDC115"/>
</dbReference>
<proteinExistence type="predicted"/>
<feature type="region of interest" description="Disordered" evidence="2">
    <location>
        <begin position="79"/>
        <end position="130"/>
    </location>
</feature>
<evidence type="ECO:0000313" key="4">
    <source>
        <dbReference type="WBParaSite" id="Csp11.Scaffold629.g14699.t1"/>
    </source>
</evidence>
<dbReference type="GO" id="GO:0051082">
    <property type="term" value="F:unfolded protein binding"/>
    <property type="evidence" value="ECO:0007669"/>
    <property type="project" value="TreeGrafter"/>
</dbReference>
<dbReference type="PANTHER" id="PTHR31996:SF2">
    <property type="entry name" value="COILED-COIL DOMAIN-CONTAINING PROTEIN 115"/>
    <property type="match status" value="1"/>
</dbReference>
<dbReference type="Proteomes" id="UP000095282">
    <property type="component" value="Unplaced"/>
</dbReference>